<feature type="region of interest" description="Disordered" evidence="1">
    <location>
        <begin position="391"/>
        <end position="411"/>
    </location>
</feature>
<accession>A0A918QNN0</accession>
<reference evidence="4" key="1">
    <citation type="journal article" date="2014" name="Int. J. Syst. Evol. Microbiol.">
        <title>Complete genome sequence of Corynebacterium casei LMG S-19264T (=DSM 44701T), isolated from a smear-ripened cheese.</title>
        <authorList>
            <consortium name="US DOE Joint Genome Institute (JGI-PGF)"/>
            <person name="Walter F."/>
            <person name="Albersmeier A."/>
            <person name="Kalinowski J."/>
            <person name="Ruckert C."/>
        </authorList>
    </citation>
    <scope>NUCLEOTIDE SEQUENCE</scope>
    <source>
        <strain evidence="4">JCM 4988</strain>
    </source>
</reference>
<keyword evidence="4" id="KW-0378">Hydrolase</keyword>
<gene>
    <name evidence="4" type="ORF">GCM10010387_60290</name>
</gene>
<dbReference type="PANTHER" id="PTHR46825:SF7">
    <property type="entry name" value="D-ALANYL-D-ALANINE CARBOXYPEPTIDASE"/>
    <property type="match status" value="1"/>
</dbReference>
<feature type="signal peptide" evidence="2">
    <location>
        <begin position="1"/>
        <end position="27"/>
    </location>
</feature>
<comment type="caution">
    <text evidence="4">The sequence shown here is derived from an EMBL/GenBank/DDBJ whole genome shotgun (WGS) entry which is preliminary data.</text>
</comment>
<keyword evidence="2" id="KW-0732">Signal</keyword>
<dbReference type="AlphaFoldDB" id="A0A918QNN0"/>
<feature type="domain" description="Beta-lactamase-related" evidence="3">
    <location>
        <begin position="47"/>
        <end position="353"/>
    </location>
</feature>
<evidence type="ECO:0000259" key="3">
    <source>
        <dbReference type="Pfam" id="PF00144"/>
    </source>
</evidence>
<evidence type="ECO:0000313" key="4">
    <source>
        <dbReference type="EMBL" id="GGZ58335.1"/>
    </source>
</evidence>
<dbReference type="EMBL" id="BMWG01000027">
    <property type="protein sequence ID" value="GGZ58335.1"/>
    <property type="molecule type" value="Genomic_DNA"/>
</dbReference>
<evidence type="ECO:0000313" key="5">
    <source>
        <dbReference type="Proteomes" id="UP000630936"/>
    </source>
</evidence>
<dbReference type="InterPro" id="IPR001466">
    <property type="entry name" value="Beta-lactam-related"/>
</dbReference>
<dbReference type="InterPro" id="IPR012338">
    <property type="entry name" value="Beta-lactam/transpept-like"/>
</dbReference>
<dbReference type="SUPFAM" id="SSF56601">
    <property type="entry name" value="beta-lactamase/transpeptidase-like"/>
    <property type="match status" value="1"/>
</dbReference>
<dbReference type="Pfam" id="PF00144">
    <property type="entry name" value="Beta-lactamase"/>
    <property type="match status" value="1"/>
</dbReference>
<evidence type="ECO:0000256" key="1">
    <source>
        <dbReference type="SAM" id="MobiDB-lite"/>
    </source>
</evidence>
<reference evidence="4" key="2">
    <citation type="submission" date="2020-09" db="EMBL/GenBank/DDBJ databases">
        <authorList>
            <person name="Sun Q."/>
            <person name="Ohkuma M."/>
        </authorList>
    </citation>
    <scope>NUCLEOTIDE SEQUENCE</scope>
    <source>
        <strain evidence="4">JCM 4988</strain>
    </source>
</reference>
<organism evidence="4 5">
    <name type="scientific">Streptomyces inusitatus</name>
    <dbReference type="NCBI Taxonomy" id="68221"/>
    <lineage>
        <taxon>Bacteria</taxon>
        <taxon>Bacillati</taxon>
        <taxon>Actinomycetota</taxon>
        <taxon>Actinomycetes</taxon>
        <taxon>Kitasatosporales</taxon>
        <taxon>Streptomycetaceae</taxon>
        <taxon>Streptomyces</taxon>
    </lineage>
</organism>
<name>A0A918QNN0_9ACTN</name>
<proteinExistence type="predicted"/>
<dbReference type="InterPro" id="IPR050491">
    <property type="entry name" value="AmpC-like"/>
</dbReference>
<keyword evidence="4" id="KW-0645">Protease</keyword>
<dbReference type="Gene3D" id="3.40.710.10">
    <property type="entry name" value="DD-peptidase/beta-lactamase superfamily"/>
    <property type="match status" value="1"/>
</dbReference>
<dbReference type="RefSeq" id="WP_229869439.1">
    <property type="nucleotide sequence ID" value="NZ_BMWG01000027.1"/>
</dbReference>
<dbReference type="GO" id="GO:0004180">
    <property type="term" value="F:carboxypeptidase activity"/>
    <property type="evidence" value="ECO:0007669"/>
    <property type="project" value="UniProtKB-KW"/>
</dbReference>
<keyword evidence="4" id="KW-0121">Carboxypeptidase</keyword>
<sequence>MSTKTREQARTGVVGLLAAAVAVTAFAAPAQAQDQSSKAPRHTATQQAMDAIVAGGIPGVVAQSRDGQRVWKGTSGVGNRETGKARGKNDRFRIASITKTFVATVLLQMEAEGKLDLDDTVEKHLPGVVSGNGNDGNKITVRQLLNHTSGIFNYTSDPEYGAKYLIGESFLQHRYDTLTPEFHVSVAMKHRPGFEPGTSFSYSNTNYVLSGLIIEKVGGNTYEHEVSERIIKPLGLKATSQPGDSPHMPRPSGRAYSKLFVDQPNAKIHDVTEMNGSQGWADGDIISTAGDLNRFFKALITGKVLPPEQLKAMKTTVSAPDWGPDMGYGLGIIKSRTSCGTQLWGHGGGIAGSLSNVVTTEDGRRQFSYNLNGDWGAQSSPDITDVEFCGNAGTKPPAKFTQGKATSGRTS</sequence>
<feature type="chain" id="PRO_5037518179" evidence="2">
    <location>
        <begin position="28"/>
        <end position="411"/>
    </location>
</feature>
<protein>
    <submittedName>
        <fullName evidence="4">D-alanyl-D-alanine carboxypeptidase</fullName>
    </submittedName>
</protein>
<keyword evidence="5" id="KW-1185">Reference proteome</keyword>
<evidence type="ECO:0000256" key="2">
    <source>
        <dbReference type="SAM" id="SignalP"/>
    </source>
</evidence>
<dbReference type="Proteomes" id="UP000630936">
    <property type="component" value="Unassembled WGS sequence"/>
</dbReference>
<dbReference type="PANTHER" id="PTHR46825">
    <property type="entry name" value="D-ALANYL-D-ALANINE-CARBOXYPEPTIDASE/ENDOPEPTIDASE AMPH"/>
    <property type="match status" value="1"/>
</dbReference>